<dbReference type="SUPFAM" id="SSF51197">
    <property type="entry name" value="Clavaminate synthase-like"/>
    <property type="match status" value="1"/>
</dbReference>
<accession>A0A1I4WD27</accession>
<organism evidence="1 2">
    <name type="scientific">Dokdonella immobilis</name>
    <dbReference type="NCBI Taxonomy" id="578942"/>
    <lineage>
        <taxon>Bacteria</taxon>
        <taxon>Pseudomonadati</taxon>
        <taxon>Pseudomonadota</taxon>
        <taxon>Gammaproteobacteria</taxon>
        <taxon>Lysobacterales</taxon>
        <taxon>Rhodanobacteraceae</taxon>
        <taxon>Dokdonella</taxon>
    </lineage>
</organism>
<dbReference type="AlphaFoldDB" id="A0A1I4WD27"/>
<name>A0A1I4WD27_9GAMM</name>
<dbReference type="Gene3D" id="2.60.120.620">
    <property type="entry name" value="q2cbj1_9rhob like domain"/>
    <property type="match status" value="1"/>
</dbReference>
<keyword evidence="2" id="KW-1185">Reference proteome</keyword>
<evidence type="ECO:0000313" key="1">
    <source>
        <dbReference type="EMBL" id="SFN11126.1"/>
    </source>
</evidence>
<proteinExistence type="predicted"/>
<dbReference type="Proteomes" id="UP000198575">
    <property type="component" value="Unassembled WGS sequence"/>
</dbReference>
<dbReference type="InterPro" id="IPR012668">
    <property type="entry name" value="CHP02466"/>
</dbReference>
<gene>
    <name evidence="1" type="ORF">SAMN05216289_104170</name>
</gene>
<dbReference type="EMBL" id="FOVF01000004">
    <property type="protein sequence ID" value="SFN11126.1"/>
    <property type="molecule type" value="Genomic_DNA"/>
</dbReference>
<evidence type="ECO:0008006" key="3">
    <source>
        <dbReference type="Google" id="ProtNLM"/>
    </source>
</evidence>
<protein>
    <recommendedName>
        <fullName evidence="3">2OG-Fe(II) oxygenase superfamily protein</fullName>
    </recommendedName>
</protein>
<dbReference type="STRING" id="578942.SAMN05216289_104170"/>
<dbReference type="NCBIfam" id="TIGR02466">
    <property type="entry name" value="TIGR02466 family protein"/>
    <property type="match status" value="1"/>
</dbReference>
<dbReference type="RefSeq" id="WP_175497919.1">
    <property type="nucleotide sequence ID" value="NZ_FOVF01000004.1"/>
</dbReference>
<evidence type="ECO:0000313" key="2">
    <source>
        <dbReference type="Proteomes" id="UP000198575"/>
    </source>
</evidence>
<reference evidence="1 2" key="1">
    <citation type="submission" date="2016-10" db="EMBL/GenBank/DDBJ databases">
        <authorList>
            <person name="de Groot N.N."/>
        </authorList>
    </citation>
    <scope>NUCLEOTIDE SEQUENCE [LARGE SCALE GENOMIC DNA]</scope>
    <source>
        <strain evidence="1 2">CGMCC 1.7659</strain>
    </source>
</reference>
<dbReference type="Pfam" id="PF13759">
    <property type="entry name" value="2OG-FeII_Oxy_5"/>
    <property type="match status" value="1"/>
</dbReference>
<sequence>MSVISLFSVPIVRTQWPNAAALNAELRDLFLRREAEGRHWSNPEPSMNIPRGLFESKFDLFSWPERCVQQLHEFCMRQLFATVGELNAYSTEELHKFESQTHAWFHITRRGGRFFAHNHPMASWSGVYCVTPGQTDPDEPLSGALHFQNPHQLANMFSDPANRRLVREYSLAGRNLSLTAGELILFPSWLFHEVHPYTGEGERITVAFNCWFRQLGVDPELQGPYLR</sequence>